<accession>A0ABP8RWB0</accession>
<comment type="caution">
    <text evidence="1">The sequence shown here is derived from an EMBL/GenBank/DDBJ whole genome shotgun (WGS) entry which is preliminary data.</text>
</comment>
<evidence type="ECO:0008006" key="3">
    <source>
        <dbReference type="Google" id="ProtNLM"/>
    </source>
</evidence>
<evidence type="ECO:0000313" key="2">
    <source>
        <dbReference type="Proteomes" id="UP001501598"/>
    </source>
</evidence>
<protein>
    <recommendedName>
        <fullName evidence="3">PE family protein</fullName>
    </recommendedName>
</protein>
<dbReference type="RefSeq" id="WP_345422053.1">
    <property type="nucleotide sequence ID" value="NZ_BAABGT010000070.1"/>
</dbReference>
<name>A0ABP8RWB0_9PSEU</name>
<organism evidence="1 2">
    <name type="scientific">Pseudonocardia xishanensis</name>
    <dbReference type="NCBI Taxonomy" id="630995"/>
    <lineage>
        <taxon>Bacteria</taxon>
        <taxon>Bacillati</taxon>
        <taxon>Actinomycetota</taxon>
        <taxon>Actinomycetes</taxon>
        <taxon>Pseudonocardiales</taxon>
        <taxon>Pseudonocardiaceae</taxon>
        <taxon>Pseudonocardia</taxon>
    </lineage>
</organism>
<keyword evidence="2" id="KW-1185">Reference proteome</keyword>
<dbReference type="EMBL" id="BAABGT010000070">
    <property type="protein sequence ID" value="GAA4552131.1"/>
    <property type="molecule type" value="Genomic_DNA"/>
</dbReference>
<evidence type="ECO:0000313" key="1">
    <source>
        <dbReference type="EMBL" id="GAA4552131.1"/>
    </source>
</evidence>
<reference evidence="2" key="1">
    <citation type="journal article" date="2019" name="Int. J. Syst. Evol. Microbiol.">
        <title>The Global Catalogue of Microorganisms (GCM) 10K type strain sequencing project: providing services to taxonomists for standard genome sequencing and annotation.</title>
        <authorList>
            <consortium name="The Broad Institute Genomics Platform"/>
            <consortium name="The Broad Institute Genome Sequencing Center for Infectious Disease"/>
            <person name="Wu L."/>
            <person name="Ma J."/>
        </authorList>
    </citation>
    <scope>NUCLEOTIDE SEQUENCE [LARGE SCALE GENOMIC DNA]</scope>
    <source>
        <strain evidence="2">JCM 17906</strain>
    </source>
</reference>
<gene>
    <name evidence="1" type="ORF">GCM10023175_45300</name>
</gene>
<proteinExistence type="predicted"/>
<sequence length="119" mass="13167">MTTPGPGYWRLLDSAREEYVPTAGGAMVIDLDKAREALRQLRAAADQLSDLRDRFALPSIQAPGADVVSRNAAEQANRMIFAGRYYLRRWHEDLLAGMVALEQQIAGYEAVDRASSSRA</sequence>
<dbReference type="Proteomes" id="UP001501598">
    <property type="component" value="Unassembled WGS sequence"/>
</dbReference>